<name>A0ABN9H1E7_9NEOB</name>
<keyword evidence="3" id="KW-1185">Reference proteome</keyword>
<sequence length="83" mass="9012">MSSSEAKAGKCASQVTAEHRSHRRIAKSPQSIAKSLQSIAITAESQSHRRASQVTASRKVSFKTDVCFCNLQITVSCFSIKVN</sequence>
<organism evidence="2 3">
    <name type="scientific">Staurois parvus</name>
    <dbReference type="NCBI Taxonomy" id="386267"/>
    <lineage>
        <taxon>Eukaryota</taxon>
        <taxon>Metazoa</taxon>
        <taxon>Chordata</taxon>
        <taxon>Craniata</taxon>
        <taxon>Vertebrata</taxon>
        <taxon>Euteleostomi</taxon>
        <taxon>Amphibia</taxon>
        <taxon>Batrachia</taxon>
        <taxon>Anura</taxon>
        <taxon>Neobatrachia</taxon>
        <taxon>Ranoidea</taxon>
        <taxon>Ranidae</taxon>
        <taxon>Staurois</taxon>
    </lineage>
</organism>
<dbReference type="Proteomes" id="UP001162483">
    <property type="component" value="Unassembled WGS sequence"/>
</dbReference>
<proteinExistence type="predicted"/>
<dbReference type="EMBL" id="CATNWA010019762">
    <property type="protein sequence ID" value="CAI9614852.1"/>
    <property type="molecule type" value="Genomic_DNA"/>
</dbReference>
<feature type="region of interest" description="Disordered" evidence="1">
    <location>
        <begin position="1"/>
        <end position="30"/>
    </location>
</feature>
<reference evidence="2" key="1">
    <citation type="submission" date="2023-05" db="EMBL/GenBank/DDBJ databases">
        <authorList>
            <person name="Stuckert A."/>
        </authorList>
    </citation>
    <scope>NUCLEOTIDE SEQUENCE</scope>
</reference>
<accession>A0ABN9H1E7</accession>
<comment type="caution">
    <text evidence="2">The sequence shown here is derived from an EMBL/GenBank/DDBJ whole genome shotgun (WGS) entry which is preliminary data.</text>
</comment>
<evidence type="ECO:0000256" key="1">
    <source>
        <dbReference type="SAM" id="MobiDB-lite"/>
    </source>
</evidence>
<gene>
    <name evidence="2" type="ORF">SPARVUS_LOCUS15150702</name>
</gene>
<protein>
    <submittedName>
        <fullName evidence="2">Uncharacterized protein</fullName>
    </submittedName>
</protein>
<evidence type="ECO:0000313" key="2">
    <source>
        <dbReference type="EMBL" id="CAI9614852.1"/>
    </source>
</evidence>
<evidence type="ECO:0000313" key="3">
    <source>
        <dbReference type="Proteomes" id="UP001162483"/>
    </source>
</evidence>